<dbReference type="KEGG" id="vin:AKJ08_3378"/>
<dbReference type="InterPro" id="IPR003713">
    <property type="entry name" value="FliS"/>
</dbReference>
<evidence type="ECO:0000256" key="4">
    <source>
        <dbReference type="ARBA" id="ARBA00022795"/>
    </source>
</evidence>
<dbReference type="GO" id="GO:0044780">
    <property type="term" value="P:bacterial-type flagellum assembly"/>
    <property type="evidence" value="ECO:0007669"/>
    <property type="project" value="InterPro"/>
</dbReference>
<proteinExistence type="inferred from homology"/>
<dbReference type="OrthoDB" id="1524959at2"/>
<dbReference type="Pfam" id="PF02561">
    <property type="entry name" value="FliS"/>
    <property type="match status" value="1"/>
</dbReference>
<keyword evidence="5" id="KW-0143">Chaperone</keyword>
<keyword evidence="6" id="KW-0966">Cell projection</keyword>
<reference evidence="6 7" key="1">
    <citation type="submission" date="2015-08" db="EMBL/GenBank/DDBJ databases">
        <authorList>
            <person name="Babu N.S."/>
            <person name="Beckwith C.J."/>
            <person name="Beseler K.G."/>
            <person name="Brison A."/>
            <person name="Carone J.V."/>
            <person name="Caskin T.P."/>
            <person name="Diamond M."/>
            <person name="Durham M.E."/>
            <person name="Foxe J.M."/>
            <person name="Go M."/>
            <person name="Henderson B.A."/>
            <person name="Jones I.B."/>
            <person name="McGettigan J.A."/>
            <person name="Micheletti S.J."/>
            <person name="Nasrallah M.E."/>
            <person name="Ortiz D."/>
            <person name="Piller C.R."/>
            <person name="Privatt S.R."/>
            <person name="Schneider S.L."/>
            <person name="Sharp S."/>
            <person name="Smith T.C."/>
            <person name="Stanton J.D."/>
            <person name="Ullery H.E."/>
            <person name="Wilson R.J."/>
            <person name="Serrano M.G."/>
            <person name="Buck G."/>
            <person name="Lee V."/>
            <person name="Wang Y."/>
            <person name="Carvalho R."/>
            <person name="Voegtly L."/>
            <person name="Shi R."/>
            <person name="Duckworth R."/>
            <person name="Johnson A."/>
            <person name="Loviza R."/>
            <person name="Walstead R."/>
            <person name="Shah Z."/>
            <person name="Kiflezghi M."/>
            <person name="Wade K."/>
            <person name="Ball S.L."/>
            <person name="Bradley K.W."/>
            <person name="Asai D.J."/>
            <person name="Bowman C.A."/>
            <person name="Russell D.A."/>
            <person name="Pope W.H."/>
            <person name="Jacobs-Sera D."/>
            <person name="Hendrix R.W."/>
            <person name="Hatfull G.F."/>
        </authorList>
    </citation>
    <scope>NUCLEOTIDE SEQUENCE [LARGE SCALE GENOMIC DNA]</scope>
    <source>
        <strain evidence="6 7">DSM 27710</strain>
    </source>
</reference>
<dbReference type="PANTHER" id="PTHR34773:SF1">
    <property type="entry name" value="FLAGELLAR SECRETION CHAPERONE FLIS"/>
    <property type="match status" value="1"/>
</dbReference>
<evidence type="ECO:0000256" key="1">
    <source>
        <dbReference type="ARBA" id="ARBA00004514"/>
    </source>
</evidence>
<evidence type="ECO:0000313" key="7">
    <source>
        <dbReference type="Proteomes" id="UP000055590"/>
    </source>
</evidence>
<dbReference type="PIRSF" id="PIRSF039090">
    <property type="entry name" value="Flis"/>
    <property type="match status" value="1"/>
</dbReference>
<dbReference type="CDD" id="cd16098">
    <property type="entry name" value="FliS"/>
    <property type="match status" value="1"/>
</dbReference>
<dbReference type="NCBIfam" id="TIGR00208">
    <property type="entry name" value="fliS"/>
    <property type="match status" value="1"/>
</dbReference>
<name>A0A0K1PHW1_9BACT</name>
<evidence type="ECO:0000256" key="3">
    <source>
        <dbReference type="ARBA" id="ARBA00022490"/>
    </source>
</evidence>
<dbReference type="SUPFAM" id="SSF101116">
    <property type="entry name" value="Flagellar export chaperone FliS"/>
    <property type="match status" value="1"/>
</dbReference>
<dbReference type="PANTHER" id="PTHR34773">
    <property type="entry name" value="FLAGELLAR SECRETION CHAPERONE FLIS"/>
    <property type="match status" value="1"/>
</dbReference>
<dbReference type="GO" id="GO:0005829">
    <property type="term" value="C:cytosol"/>
    <property type="evidence" value="ECO:0007669"/>
    <property type="project" value="UniProtKB-SubCell"/>
</dbReference>
<dbReference type="STRING" id="1391653.AKJ08_3378"/>
<organism evidence="6 7">
    <name type="scientific">Vulgatibacter incomptus</name>
    <dbReference type="NCBI Taxonomy" id="1391653"/>
    <lineage>
        <taxon>Bacteria</taxon>
        <taxon>Pseudomonadati</taxon>
        <taxon>Myxococcota</taxon>
        <taxon>Myxococcia</taxon>
        <taxon>Myxococcales</taxon>
        <taxon>Cystobacterineae</taxon>
        <taxon>Vulgatibacteraceae</taxon>
        <taxon>Vulgatibacter</taxon>
    </lineage>
</organism>
<comment type="subcellular location">
    <subcellularLocation>
        <location evidence="1">Cytoplasm</location>
        <location evidence="1">Cytosol</location>
    </subcellularLocation>
</comment>
<comment type="similarity">
    <text evidence="2">Belongs to the FliS family.</text>
</comment>
<protein>
    <submittedName>
        <fullName evidence="6">Flagellar biosynthesis protein FliS</fullName>
    </submittedName>
</protein>
<keyword evidence="6" id="KW-0282">Flagellum</keyword>
<dbReference type="AlphaFoldDB" id="A0A0K1PHW1"/>
<dbReference type="Proteomes" id="UP000055590">
    <property type="component" value="Chromosome"/>
</dbReference>
<dbReference type="Gene3D" id="1.20.120.340">
    <property type="entry name" value="Flagellar protein FliS"/>
    <property type="match status" value="1"/>
</dbReference>
<accession>A0A0K1PHW1</accession>
<evidence type="ECO:0000256" key="5">
    <source>
        <dbReference type="ARBA" id="ARBA00023186"/>
    </source>
</evidence>
<evidence type="ECO:0000313" key="6">
    <source>
        <dbReference type="EMBL" id="AKU92991.1"/>
    </source>
</evidence>
<gene>
    <name evidence="6" type="ORF">AKJ08_3378</name>
</gene>
<keyword evidence="6" id="KW-0969">Cilium</keyword>
<evidence type="ECO:0000256" key="2">
    <source>
        <dbReference type="ARBA" id="ARBA00008787"/>
    </source>
</evidence>
<keyword evidence="7" id="KW-1185">Reference proteome</keyword>
<keyword evidence="3" id="KW-0963">Cytoplasm</keyword>
<dbReference type="InterPro" id="IPR036584">
    <property type="entry name" value="FliS_sf"/>
</dbReference>
<dbReference type="EMBL" id="CP012332">
    <property type="protein sequence ID" value="AKU92991.1"/>
    <property type="molecule type" value="Genomic_DNA"/>
</dbReference>
<sequence length="124" mass="13483">MNAAAIYNRTQAQTADPERIMLLLFEGALARIRRGAAELEQGQRGKAADALERASEIVLELRGSLDHDRAPEICEQLSALYVYVATRLTRAISSGDPAYAREAEETLAPIADAFGQAVAQVRAR</sequence>
<keyword evidence="4" id="KW-1005">Bacterial flagellum biogenesis</keyword>
<dbReference type="RefSeq" id="WP_050727073.1">
    <property type="nucleotide sequence ID" value="NZ_CP012332.1"/>
</dbReference>
<dbReference type="GO" id="GO:0071973">
    <property type="term" value="P:bacterial-type flagellum-dependent cell motility"/>
    <property type="evidence" value="ECO:0007669"/>
    <property type="project" value="TreeGrafter"/>
</dbReference>